<dbReference type="SUPFAM" id="SSF161098">
    <property type="entry name" value="MetI-like"/>
    <property type="match status" value="1"/>
</dbReference>
<dbReference type="GO" id="GO:0022857">
    <property type="term" value="F:transmembrane transporter activity"/>
    <property type="evidence" value="ECO:0007669"/>
    <property type="project" value="InterPro"/>
</dbReference>
<keyword evidence="5" id="KW-0997">Cell inner membrane</keyword>
<dbReference type="PROSITE" id="PS50928">
    <property type="entry name" value="ABC_TM1"/>
    <property type="match status" value="1"/>
</dbReference>
<dbReference type="Pfam" id="PF00528">
    <property type="entry name" value="BPD_transp_1"/>
    <property type="match status" value="1"/>
</dbReference>
<keyword evidence="7 9" id="KW-1133">Transmembrane helix</keyword>
<evidence type="ECO:0000256" key="3">
    <source>
        <dbReference type="ARBA" id="ARBA00022448"/>
    </source>
</evidence>
<dbReference type="RefSeq" id="WP_343060994.1">
    <property type="nucleotide sequence ID" value="NZ_JACIIU010000009.1"/>
</dbReference>
<dbReference type="AlphaFoldDB" id="A0A841M5Z9"/>
<evidence type="ECO:0000313" key="11">
    <source>
        <dbReference type="EMBL" id="MBB6261568.1"/>
    </source>
</evidence>
<evidence type="ECO:0000256" key="8">
    <source>
        <dbReference type="ARBA" id="ARBA00023136"/>
    </source>
</evidence>
<dbReference type="EMBL" id="JACIIU010000009">
    <property type="protein sequence ID" value="MBB6261568.1"/>
    <property type="molecule type" value="Genomic_DNA"/>
</dbReference>
<evidence type="ECO:0000256" key="5">
    <source>
        <dbReference type="ARBA" id="ARBA00022519"/>
    </source>
</evidence>
<comment type="subcellular location">
    <subcellularLocation>
        <location evidence="1">Cell inner membrane</location>
        <topology evidence="1">Multi-pass membrane protein</topology>
    </subcellularLocation>
    <subcellularLocation>
        <location evidence="9">Cell membrane</location>
        <topology evidence="9">Multi-pass membrane protein</topology>
    </subcellularLocation>
</comment>
<dbReference type="Proteomes" id="UP000555393">
    <property type="component" value="Unassembled WGS sequence"/>
</dbReference>
<organism evidence="11 12">
    <name type="scientific">Paenochrobactrum gallinarii</name>
    <dbReference type="NCBI Taxonomy" id="643673"/>
    <lineage>
        <taxon>Bacteria</taxon>
        <taxon>Pseudomonadati</taxon>
        <taxon>Pseudomonadota</taxon>
        <taxon>Alphaproteobacteria</taxon>
        <taxon>Hyphomicrobiales</taxon>
        <taxon>Brucellaceae</taxon>
        <taxon>Paenochrobactrum</taxon>
    </lineage>
</organism>
<protein>
    <submittedName>
        <fullName evidence="11">His/Glu/Gln/Arg/opine family amino acid ABC transporter permease subunit</fullName>
    </submittedName>
</protein>
<dbReference type="GO" id="GO:0006865">
    <property type="term" value="P:amino acid transport"/>
    <property type="evidence" value="ECO:0007669"/>
    <property type="project" value="TreeGrafter"/>
</dbReference>
<dbReference type="GO" id="GO:0043190">
    <property type="term" value="C:ATP-binding cassette (ABC) transporter complex"/>
    <property type="evidence" value="ECO:0007669"/>
    <property type="project" value="InterPro"/>
</dbReference>
<evidence type="ECO:0000256" key="6">
    <source>
        <dbReference type="ARBA" id="ARBA00022692"/>
    </source>
</evidence>
<keyword evidence="4" id="KW-1003">Cell membrane</keyword>
<keyword evidence="6 9" id="KW-0812">Transmembrane</keyword>
<evidence type="ECO:0000256" key="1">
    <source>
        <dbReference type="ARBA" id="ARBA00004429"/>
    </source>
</evidence>
<evidence type="ECO:0000259" key="10">
    <source>
        <dbReference type="PROSITE" id="PS50928"/>
    </source>
</evidence>
<dbReference type="InterPro" id="IPR043429">
    <property type="entry name" value="ArtM/GltK/GlnP/TcyL/YhdX-like"/>
</dbReference>
<sequence>MNFQMMLNSIPDLLNGAIVTLQLVLAASVVGFVLALGITAMRLSDKRYLSVPAYGYIFFLRGTPLLVQIYLIYYGLSQFPEIRGSILWPFLREPWWCALAAFALNTSAYVSEVMRGAIKAVPVGQIEAAKAIGLSPIQRFMKITAPQAVQIGLPAYSNEIILLVKASSLASTVTLLDLTGVARSIASETYMPVEILGMAGIIYLIMNFILTRILRGLEWFVSPKMKLAKSLSERA</sequence>
<dbReference type="InterPro" id="IPR010065">
    <property type="entry name" value="AA_ABC_transptr_permease_3TM"/>
</dbReference>
<keyword evidence="3 9" id="KW-0813">Transport</keyword>
<feature type="transmembrane region" description="Helical" evidence="9">
    <location>
        <begin position="20"/>
        <end position="41"/>
    </location>
</feature>
<keyword evidence="8 9" id="KW-0472">Membrane</keyword>
<dbReference type="PANTHER" id="PTHR30614:SF10">
    <property type="entry name" value="ARGININE ABC TRANSPORTER PERMEASE PROTEIN ARTM"/>
    <property type="match status" value="1"/>
</dbReference>
<keyword evidence="12" id="KW-1185">Reference proteome</keyword>
<dbReference type="InterPro" id="IPR035906">
    <property type="entry name" value="MetI-like_sf"/>
</dbReference>
<dbReference type="PANTHER" id="PTHR30614">
    <property type="entry name" value="MEMBRANE COMPONENT OF AMINO ACID ABC TRANSPORTER"/>
    <property type="match status" value="1"/>
</dbReference>
<comment type="similarity">
    <text evidence="2">Belongs to the binding-protein-dependent transport system permease family. HisMQ subfamily.</text>
</comment>
<feature type="domain" description="ABC transmembrane type-1" evidence="10">
    <location>
        <begin position="13"/>
        <end position="214"/>
    </location>
</feature>
<accession>A0A841M5Z9</accession>
<evidence type="ECO:0000256" key="9">
    <source>
        <dbReference type="RuleBase" id="RU363032"/>
    </source>
</evidence>
<proteinExistence type="inferred from homology"/>
<name>A0A841M5Z9_9HYPH</name>
<evidence type="ECO:0000256" key="2">
    <source>
        <dbReference type="ARBA" id="ARBA00010072"/>
    </source>
</evidence>
<reference evidence="11 12" key="1">
    <citation type="submission" date="2020-08" db="EMBL/GenBank/DDBJ databases">
        <title>Genomic Encyclopedia of Type Strains, Phase IV (KMG-IV): sequencing the most valuable type-strain genomes for metagenomic binning, comparative biology and taxonomic classification.</title>
        <authorList>
            <person name="Goeker M."/>
        </authorList>
    </citation>
    <scope>NUCLEOTIDE SEQUENCE [LARGE SCALE GENOMIC DNA]</scope>
    <source>
        <strain evidence="11 12">DSM 22336</strain>
    </source>
</reference>
<evidence type="ECO:0000256" key="4">
    <source>
        <dbReference type="ARBA" id="ARBA00022475"/>
    </source>
</evidence>
<comment type="caution">
    <text evidence="11">The sequence shown here is derived from an EMBL/GenBank/DDBJ whole genome shotgun (WGS) entry which is preliminary data.</text>
</comment>
<feature type="transmembrane region" description="Helical" evidence="9">
    <location>
        <begin position="193"/>
        <end position="214"/>
    </location>
</feature>
<dbReference type="Gene3D" id="1.10.3720.10">
    <property type="entry name" value="MetI-like"/>
    <property type="match status" value="1"/>
</dbReference>
<gene>
    <name evidence="11" type="ORF">FHS77_002124</name>
</gene>
<evidence type="ECO:0000256" key="7">
    <source>
        <dbReference type="ARBA" id="ARBA00022989"/>
    </source>
</evidence>
<dbReference type="CDD" id="cd06261">
    <property type="entry name" value="TM_PBP2"/>
    <property type="match status" value="1"/>
</dbReference>
<feature type="transmembrane region" description="Helical" evidence="9">
    <location>
        <begin position="53"/>
        <end position="73"/>
    </location>
</feature>
<dbReference type="InterPro" id="IPR000515">
    <property type="entry name" value="MetI-like"/>
</dbReference>
<dbReference type="NCBIfam" id="TIGR01726">
    <property type="entry name" value="HEQRo_perm_3TM"/>
    <property type="match status" value="1"/>
</dbReference>
<evidence type="ECO:0000313" key="12">
    <source>
        <dbReference type="Proteomes" id="UP000555393"/>
    </source>
</evidence>